<keyword evidence="4 9" id="KW-1133">Transmembrane helix</keyword>
<dbReference type="EMBL" id="PIPX01000001">
    <property type="protein sequence ID" value="RUO56511.1"/>
    <property type="molecule type" value="Genomic_DNA"/>
</dbReference>
<dbReference type="GO" id="GO:0046872">
    <property type="term" value="F:metal ion binding"/>
    <property type="evidence" value="ECO:0007669"/>
    <property type="project" value="UniProtKB-KW"/>
</dbReference>
<dbReference type="Proteomes" id="UP000287649">
    <property type="component" value="Unassembled WGS sequence"/>
</dbReference>
<feature type="active site" evidence="6">
    <location>
        <position position="312"/>
    </location>
</feature>
<evidence type="ECO:0000256" key="4">
    <source>
        <dbReference type="ARBA" id="ARBA00022989"/>
    </source>
</evidence>
<dbReference type="InterPro" id="IPR000917">
    <property type="entry name" value="Sulfatase_N"/>
</dbReference>
<dbReference type="InterPro" id="IPR012160">
    <property type="entry name" value="LtaS-like"/>
</dbReference>
<evidence type="ECO:0000256" key="2">
    <source>
        <dbReference type="ARBA" id="ARBA00022475"/>
    </source>
</evidence>
<feature type="transmembrane region" description="Helical" evidence="9">
    <location>
        <begin position="157"/>
        <end position="175"/>
    </location>
</feature>
<accession>A0A432Y6J3</accession>
<keyword evidence="7" id="KW-0479">Metal-binding</keyword>
<keyword evidence="7" id="KW-0464">Manganese</keyword>
<evidence type="ECO:0000313" key="12">
    <source>
        <dbReference type="Proteomes" id="UP000287649"/>
    </source>
</evidence>
<evidence type="ECO:0000256" key="1">
    <source>
        <dbReference type="ARBA" id="ARBA00004651"/>
    </source>
</evidence>
<feature type="domain" description="Sulfatase N-terminal" evidence="10">
    <location>
        <begin position="270"/>
        <end position="536"/>
    </location>
</feature>
<sequence>MLGLGLVGLTMSRLLLFWLYFERVSTMPDWPTLLLSGIRADLIVIGYLLSIPLLIAPLLLLPVLRRWWTTFLRIWLVIGLLFLFFMEAATPAFIAQYDVRPNRLFIEYLLYPKEVMSTLWYGFRGWLLLTIALTVGGFVLLIKLARSAGSQPRVANYRSAILVWPLLLILTLVAIRSTLDHRPANPAFFARTSDALVNSLIISSAYSVEFALYNMQYEDAASEQYGKLSETELRDFVQQVDYFQGENFPFADYPTVHWQEASVQREQPLNIVVILEESLGYGFYERGLTPELARWSAAGWWFEQLYATGTRSVRGIEAVVAGFLPTPARSTVKLSRSQQKFFTLADALQRNGYHTEFIYGGESHFDNMRSFFTGNGFTHIIDENDYPAPSFVSSWGVSDEDLFSKAHERFVTLQQQQQPFFSLVFTSSNHEPFELPENKITPAANAPQQSVENAVKYADYALGQFLDQAKASDYWSNTLFLVVADHDNRVYGDALVPVDKFHIPGLILGADLKPRKLTSVTSQVDLAPTLLSLAGVSAYIPTLGQDLSATTEPANRAFLQFNQTFAYLDGATTPAKLTVLQPNAPPRQTTYELEHRSFGVLAEASPQEAKRALAWALLPSWLYREQRYYVPLAATTMTNQRKEVATSAK</sequence>
<reference evidence="12" key="1">
    <citation type="journal article" date="2018" name="Front. Microbiol.">
        <title>Genome-Based Analysis Reveals the Taxonomy and Diversity of the Family Idiomarinaceae.</title>
        <authorList>
            <person name="Liu Y."/>
            <person name="Lai Q."/>
            <person name="Shao Z."/>
        </authorList>
    </citation>
    <scope>NUCLEOTIDE SEQUENCE [LARGE SCALE GENOMIC DNA]</scope>
    <source>
        <strain evidence="12">PO-M2</strain>
    </source>
</reference>
<comment type="caution">
    <text evidence="11">The sequence shown here is derived from an EMBL/GenBank/DDBJ whole genome shotgun (WGS) entry which is preliminary data.</text>
</comment>
<dbReference type="InterPro" id="IPR017850">
    <property type="entry name" value="Alkaline_phosphatase_core_sf"/>
</dbReference>
<keyword evidence="3 9" id="KW-0812">Transmembrane</keyword>
<evidence type="ECO:0000313" key="11">
    <source>
        <dbReference type="EMBL" id="RUO56511.1"/>
    </source>
</evidence>
<evidence type="ECO:0000256" key="3">
    <source>
        <dbReference type="ARBA" id="ARBA00022692"/>
    </source>
</evidence>
<proteinExistence type="predicted"/>
<evidence type="ECO:0000256" key="9">
    <source>
        <dbReference type="SAM" id="Phobius"/>
    </source>
</evidence>
<dbReference type="AlphaFoldDB" id="A0A432Y6J3"/>
<dbReference type="Gene3D" id="3.40.720.10">
    <property type="entry name" value="Alkaline Phosphatase, subunit A"/>
    <property type="match status" value="1"/>
</dbReference>
<feature type="transmembrane region" description="Helical" evidence="9">
    <location>
        <begin position="71"/>
        <end position="94"/>
    </location>
</feature>
<dbReference type="OrthoDB" id="9760224at2"/>
<dbReference type="CDD" id="cd16015">
    <property type="entry name" value="LTA_synthase"/>
    <property type="match status" value="1"/>
</dbReference>
<feature type="binding site" evidence="8">
    <location>
        <position position="277"/>
    </location>
    <ligand>
        <name>Mn(2+)</name>
        <dbReference type="ChEBI" id="CHEBI:29035"/>
    </ligand>
</feature>
<dbReference type="PANTHER" id="PTHR47371:SF3">
    <property type="entry name" value="PHOSPHOGLYCEROL TRANSFERASE I"/>
    <property type="match status" value="1"/>
</dbReference>
<keyword evidence="2" id="KW-1003">Cell membrane</keyword>
<feature type="transmembrane region" description="Helical" evidence="9">
    <location>
        <begin position="126"/>
        <end position="145"/>
    </location>
</feature>
<comment type="subcellular location">
    <subcellularLocation>
        <location evidence="1">Cell membrane</location>
        <topology evidence="1">Multi-pass membrane protein</topology>
    </subcellularLocation>
</comment>
<dbReference type="GO" id="GO:0005886">
    <property type="term" value="C:plasma membrane"/>
    <property type="evidence" value="ECO:0007669"/>
    <property type="project" value="UniProtKB-SubCell"/>
</dbReference>
<feature type="binding site" evidence="8">
    <location>
        <position position="485"/>
    </location>
    <ligand>
        <name>Mn(2+)</name>
        <dbReference type="ChEBI" id="CHEBI:29035"/>
    </ligand>
</feature>
<dbReference type="SUPFAM" id="SSF53649">
    <property type="entry name" value="Alkaline phosphatase-like"/>
    <property type="match status" value="1"/>
</dbReference>
<keyword evidence="12" id="KW-1185">Reference proteome</keyword>
<dbReference type="Pfam" id="PF00884">
    <property type="entry name" value="Sulfatase"/>
    <property type="match status" value="1"/>
</dbReference>
<feature type="transmembrane region" description="Helical" evidence="9">
    <location>
        <begin position="42"/>
        <end position="64"/>
    </location>
</feature>
<feature type="binding site" evidence="8">
    <location>
        <position position="486"/>
    </location>
    <ligand>
        <name>Mn(2+)</name>
        <dbReference type="ChEBI" id="CHEBI:29035"/>
    </ligand>
</feature>
<feature type="binding site" evidence="7">
    <location>
        <position position="430"/>
    </location>
    <ligand>
        <name>substrate</name>
    </ligand>
</feature>
<protein>
    <submittedName>
        <fullName evidence="11">Sulfatase</fullName>
    </submittedName>
</protein>
<name>A0A432Y6J3_9GAMM</name>
<organism evidence="11 12">
    <name type="scientific">Pseudidiomarina homiensis</name>
    <dbReference type="NCBI Taxonomy" id="364198"/>
    <lineage>
        <taxon>Bacteria</taxon>
        <taxon>Pseudomonadati</taxon>
        <taxon>Pseudomonadota</taxon>
        <taxon>Gammaproteobacteria</taxon>
        <taxon>Alteromonadales</taxon>
        <taxon>Idiomarinaceae</taxon>
        <taxon>Pseudidiomarina</taxon>
    </lineage>
</organism>
<dbReference type="PIRSF" id="PIRSF005091">
    <property type="entry name" value="Mmb_sulf_HI1246"/>
    <property type="match status" value="1"/>
</dbReference>
<evidence type="ECO:0000256" key="5">
    <source>
        <dbReference type="ARBA" id="ARBA00023136"/>
    </source>
</evidence>
<evidence type="ECO:0000256" key="7">
    <source>
        <dbReference type="PIRSR" id="PIRSR005091-2"/>
    </source>
</evidence>
<evidence type="ECO:0000259" key="10">
    <source>
        <dbReference type="Pfam" id="PF00884"/>
    </source>
</evidence>
<dbReference type="InterPro" id="IPR050448">
    <property type="entry name" value="OpgB/LTA_synthase_biosynth"/>
</dbReference>
<dbReference type="PANTHER" id="PTHR47371">
    <property type="entry name" value="LIPOTEICHOIC ACID SYNTHASE"/>
    <property type="match status" value="1"/>
</dbReference>
<evidence type="ECO:0000256" key="8">
    <source>
        <dbReference type="PIRSR" id="PIRSR005091-3"/>
    </source>
</evidence>
<keyword evidence="5 9" id="KW-0472">Membrane</keyword>
<dbReference type="Gene3D" id="3.30.1120.80">
    <property type="match status" value="1"/>
</dbReference>
<gene>
    <name evidence="11" type="ORF">CWI70_07170</name>
</gene>
<evidence type="ECO:0000256" key="6">
    <source>
        <dbReference type="PIRSR" id="PIRSR005091-1"/>
    </source>
</evidence>